<keyword evidence="3" id="KW-0863">Zinc-finger</keyword>
<evidence type="ECO:0000313" key="6">
    <source>
        <dbReference type="Proteomes" id="UP001346149"/>
    </source>
</evidence>
<evidence type="ECO:0000256" key="1">
    <source>
        <dbReference type="ARBA" id="ARBA00009374"/>
    </source>
</evidence>
<dbReference type="PANTHER" id="PTHR46868">
    <property type="entry name" value="FCS-LIKE ZINC FINGER 11"/>
    <property type="match status" value="1"/>
</dbReference>
<protein>
    <recommendedName>
        <fullName evidence="4">FLZ-type domain-containing protein</fullName>
    </recommendedName>
</protein>
<dbReference type="Pfam" id="PF04570">
    <property type="entry name" value="zf-FLZ"/>
    <property type="match status" value="1"/>
</dbReference>
<accession>A0AAN7KYX0</accession>
<evidence type="ECO:0000313" key="5">
    <source>
        <dbReference type="EMBL" id="KAK4771816.1"/>
    </source>
</evidence>
<evidence type="ECO:0000256" key="2">
    <source>
        <dbReference type="ARBA" id="ARBA00022723"/>
    </source>
</evidence>
<comment type="caution">
    <text evidence="5">The sequence shown here is derived from an EMBL/GenBank/DDBJ whole genome shotgun (WGS) entry which is preliminary data.</text>
</comment>
<comment type="similarity">
    <text evidence="1">Belongs to the FLZ family.</text>
</comment>
<keyword evidence="3" id="KW-0862">Zinc</keyword>
<name>A0AAN7KYX0_TRANT</name>
<dbReference type="Proteomes" id="UP001346149">
    <property type="component" value="Unassembled WGS sequence"/>
</dbReference>
<proteinExistence type="inferred from homology"/>
<gene>
    <name evidence="5" type="ORF">SAY86_013591</name>
</gene>
<keyword evidence="6" id="KW-1185">Reference proteome</keyword>
<dbReference type="GO" id="GO:0008270">
    <property type="term" value="F:zinc ion binding"/>
    <property type="evidence" value="ECO:0007669"/>
    <property type="project" value="UniProtKB-KW"/>
</dbReference>
<dbReference type="PANTHER" id="PTHR46868:SF4">
    <property type="entry name" value="FLZ-TYPE DOMAIN-CONTAINING PROTEIN"/>
    <property type="match status" value="1"/>
</dbReference>
<evidence type="ECO:0000259" key="4">
    <source>
        <dbReference type="Pfam" id="PF04570"/>
    </source>
</evidence>
<dbReference type="EMBL" id="JAXQNO010000020">
    <property type="protein sequence ID" value="KAK4771816.1"/>
    <property type="molecule type" value="Genomic_DNA"/>
</dbReference>
<keyword evidence="2" id="KW-0479">Metal-binding</keyword>
<dbReference type="AlphaFoldDB" id="A0AAN7KYX0"/>
<evidence type="ECO:0000256" key="3">
    <source>
        <dbReference type="ARBA" id="ARBA00022771"/>
    </source>
</evidence>
<dbReference type="InterPro" id="IPR007650">
    <property type="entry name" value="Zf-FLZ_dom"/>
</dbReference>
<sequence>MADSSTDSYFSSDIFGLRQISSSFPSIPSLIVGSCLKGHSDSDSLRSPTSPLDFKFFSNLSRSFNLKSPRSSGSQKKWDTSEVGLGIVNSIASEVKSTDETPILQHKHIIFGCQVKNISPLDKNCRGSELHPVKKSNSLPRNYTVLPETKFGSPEPILSSGDVSFRKEVSLKNMDFCRSRSLDTAKSCSSIVQKPNFSGFCPEDSAARTISETSLDVQGSSLPIPVGSSNEHLTSISSGEIESSEDYTCIISYGPNSKTTHIFCDCVLECYTSNNVSCLARKECEAGMTRAVESNEQVETHSSEALLKLCSSCKRELTGTEEIHKDGCVKSFCSGECQAKNIEQTDEYSENSSELSYLDDLFFMGTPFATQ</sequence>
<feature type="domain" description="FLZ-type" evidence="4">
    <location>
        <begin position="300"/>
        <end position="346"/>
    </location>
</feature>
<dbReference type="InterPro" id="IPR044585">
    <property type="entry name" value="FLZ10/11"/>
</dbReference>
<organism evidence="5 6">
    <name type="scientific">Trapa natans</name>
    <name type="common">Water chestnut</name>
    <dbReference type="NCBI Taxonomy" id="22666"/>
    <lineage>
        <taxon>Eukaryota</taxon>
        <taxon>Viridiplantae</taxon>
        <taxon>Streptophyta</taxon>
        <taxon>Embryophyta</taxon>
        <taxon>Tracheophyta</taxon>
        <taxon>Spermatophyta</taxon>
        <taxon>Magnoliopsida</taxon>
        <taxon>eudicotyledons</taxon>
        <taxon>Gunneridae</taxon>
        <taxon>Pentapetalae</taxon>
        <taxon>rosids</taxon>
        <taxon>malvids</taxon>
        <taxon>Myrtales</taxon>
        <taxon>Lythraceae</taxon>
        <taxon>Trapa</taxon>
    </lineage>
</organism>
<reference evidence="5 6" key="1">
    <citation type="journal article" date="2023" name="Hortic Res">
        <title>Pangenome of water caltrop reveals structural variations and asymmetric subgenome divergence after allopolyploidization.</title>
        <authorList>
            <person name="Zhang X."/>
            <person name="Chen Y."/>
            <person name="Wang L."/>
            <person name="Yuan Y."/>
            <person name="Fang M."/>
            <person name="Shi L."/>
            <person name="Lu R."/>
            <person name="Comes H.P."/>
            <person name="Ma Y."/>
            <person name="Chen Y."/>
            <person name="Huang G."/>
            <person name="Zhou Y."/>
            <person name="Zheng Z."/>
            <person name="Qiu Y."/>
        </authorList>
    </citation>
    <scope>NUCLEOTIDE SEQUENCE [LARGE SCALE GENOMIC DNA]</scope>
    <source>
        <strain evidence="5">F231</strain>
    </source>
</reference>